<dbReference type="PANTHER" id="PTHR48189:SF3">
    <property type="entry name" value="SECRETED PROTEIN"/>
    <property type="match status" value="1"/>
</dbReference>
<dbReference type="AlphaFoldDB" id="A0A6A4PXH1"/>
<name>A0A6A4PXH1_LUPAL</name>
<proteinExistence type="predicted"/>
<organism evidence="1 2">
    <name type="scientific">Lupinus albus</name>
    <name type="common">White lupine</name>
    <name type="synonym">Lupinus termis</name>
    <dbReference type="NCBI Taxonomy" id="3870"/>
    <lineage>
        <taxon>Eukaryota</taxon>
        <taxon>Viridiplantae</taxon>
        <taxon>Streptophyta</taxon>
        <taxon>Embryophyta</taxon>
        <taxon>Tracheophyta</taxon>
        <taxon>Spermatophyta</taxon>
        <taxon>Magnoliopsida</taxon>
        <taxon>eudicotyledons</taxon>
        <taxon>Gunneridae</taxon>
        <taxon>Pentapetalae</taxon>
        <taxon>rosids</taxon>
        <taxon>fabids</taxon>
        <taxon>Fabales</taxon>
        <taxon>Fabaceae</taxon>
        <taxon>Papilionoideae</taxon>
        <taxon>50 kb inversion clade</taxon>
        <taxon>genistoids sensu lato</taxon>
        <taxon>core genistoids</taxon>
        <taxon>Genisteae</taxon>
        <taxon>Lupinus</taxon>
    </lineage>
</organism>
<dbReference type="EMBL" id="WOCE01000010">
    <property type="protein sequence ID" value="KAE9605986.1"/>
    <property type="molecule type" value="Genomic_DNA"/>
</dbReference>
<reference evidence="2" key="1">
    <citation type="journal article" date="2020" name="Nat. Commun.">
        <title>Genome sequence of the cluster root forming white lupin.</title>
        <authorList>
            <person name="Hufnagel B."/>
            <person name="Marques A."/>
            <person name="Soriano A."/>
            <person name="Marques L."/>
            <person name="Divol F."/>
            <person name="Doumas P."/>
            <person name="Sallet E."/>
            <person name="Mancinotti D."/>
            <person name="Carrere S."/>
            <person name="Marande W."/>
            <person name="Arribat S."/>
            <person name="Keller J."/>
            <person name="Huneau C."/>
            <person name="Blein T."/>
            <person name="Aime D."/>
            <person name="Laguerre M."/>
            <person name="Taylor J."/>
            <person name="Schubert V."/>
            <person name="Nelson M."/>
            <person name="Geu-Flores F."/>
            <person name="Crespi M."/>
            <person name="Gallardo-Guerrero K."/>
            <person name="Delaux P.-M."/>
            <person name="Salse J."/>
            <person name="Berges H."/>
            <person name="Guyot R."/>
            <person name="Gouzy J."/>
            <person name="Peret B."/>
        </authorList>
    </citation>
    <scope>NUCLEOTIDE SEQUENCE [LARGE SCALE GENOMIC DNA]</scope>
    <source>
        <strain evidence="2">cv. Amiga</strain>
    </source>
</reference>
<dbReference type="Proteomes" id="UP000447434">
    <property type="component" value="Chromosome 10"/>
</dbReference>
<keyword evidence="2" id="KW-1185">Reference proteome</keyword>
<evidence type="ECO:0000313" key="1">
    <source>
        <dbReference type="EMBL" id="KAE9605986.1"/>
    </source>
</evidence>
<dbReference type="OrthoDB" id="1425770at2759"/>
<comment type="caution">
    <text evidence="1">The sequence shown here is derived from an EMBL/GenBank/DDBJ whole genome shotgun (WGS) entry which is preliminary data.</text>
</comment>
<protein>
    <submittedName>
        <fullName evidence="1">Uncharacterized protein</fullName>
    </submittedName>
</protein>
<evidence type="ECO:0000313" key="2">
    <source>
        <dbReference type="Proteomes" id="UP000447434"/>
    </source>
</evidence>
<sequence>MIMVVVMTQILGEYTKVLARVTERLFSRRGVSFGTLWNFRFASTTSSSDSASFLGFF</sequence>
<gene>
    <name evidence="1" type="ORF">Lalb_Chr10g0103111</name>
</gene>
<accession>A0A6A4PXH1</accession>
<dbReference type="PANTHER" id="PTHR48189">
    <property type="entry name" value="BNAA10G07240D PROTEIN"/>
    <property type="match status" value="1"/>
</dbReference>